<dbReference type="Proteomes" id="UP000237819">
    <property type="component" value="Unassembled WGS sequence"/>
</dbReference>
<feature type="chain" id="PRO_5015623508" description="BON domain-containing protein" evidence="2">
    <location>
        <begin position="27"/>
        <end position="253"/>
    </location>
</feature>
<feature type="domain" description="BON" evidence="3">
    <location>
        <begin position="182"/>
        <end position="248"/>
    </location>
</feature>
<sequence length="253" mass="25349">MRKNWIAGVGITLLGTLAWGASDATAQTIQQPNNTFSSGSGNVGQSISPGANMFSQPLPTPTFGNGAIGSGGGTAGSAGGTTGGGTSGLGGATTGGGTGLGSSLVPQGALNPLANAGNAGGITGGTNGSSLSRSSGMRSSFGQFGGLNSLFGNQAFQNGFGQNNQPRIPTRLSVKFDYQVIPTPAITQNITERITLLKRFPNVEVTIADRVATVTGSVETESDSQLVDRFVGLEPGVSSVENQLEVLQTSVEP</sequence>
<evidence type="ECO:0000256" key="2">
    <source>
        <dbReference type="SAM" id="SignalP"/>
    </source>
</evidence>
<proteinExistence type="predicted"/>
<dbReference type="Gene3D" id="3.30.1340.30">
    <property type="match status" value="1"/>
</dbReference>
<dbReference type="InterPro" id="IPR007055">
    <property type="entry name" value="BON_dom"/>
</dbReference>
<reference evidence="4 5" key="1">
    <citation type="submission" date="2018-02" db="EMBL/GenBank/DDBJ databases">
        <title>Comparative genomes isolates from brazilian mangrove.</title>
        <authorList>
            <person name="Araujo J.E."/>
            <person name="Taketani R.G."/>
            <person name="Silva M.C.P."/>
            <person name="Loureco M.V."/>
            <person name="Andreote F.D."/>
        </authorList>
    </citation>
    <scope>NUCLEOTIDE SEQUENCE [LARGE SCALE GENOMIC DNA]</scope>
    <source>
        <strain evidence="4 5">Nap-Phe MGV</strain>
    </source>
</reference>
<feature type="region of interest" description="Disordered" evidence="1">
    <location>
        <begin position="31"/>
        <end position="104"/>
    </location>
</feature>
<dbReference type="EMBL" id="PUHZ01000025">
    <property type="protein sequence ID" value="PQO42481.1"/>
    <property type="molecule type" value="Genomic_DNA"/>
</dbReference>
<gene>
    <name evidence="4" type="ORF">C5Y93_29590</name>
</gene>
<evidence type="ECO:0000259" key="3">
    <source>
        <dbReference type="PROSITE" id="PS50914"/>
    </source>
</evidence>
<feature type="compositionally biased region" description="Low complexity" evidence="1">
    <location>
        <begin position="128"/>
        <end position="137"/>
    </location>
</feature>
<dbReference type="PROSITE" id="PS50914">
    <property type="entry name" value="BON"/>
    <property type="match status" value="1"/>
</dbReference>
<feature type="region of interest" description="Disordered" evidence="1">
    <location>
        <begin position="118"/>
        <end position="137"/>
    </location>
</feature>
<dbReference type="OrthoDB" id="283222at2"/>
<protein>
    <recommendedName>
        <fullName evidence="3">BON domain-containing protein</fullName>
    </recommendedName>
</protein>
<feature type="compositionally biased region" description="Gly residues" evidence="1">
    <location>
        <begin position="66"/>
        <end position="100"/>
    </location>
</feature>
<evidence type="ECO:0000256" key="1">
    <source>
        <dbReference type="SAM" id="MobiDB-lite"/>
    </source>
</evidence>
<evidence type="ECO:0000313" key="4">
    <source>
        <dbReference type="EMBL" id="PQO42481.1"/>
    </source>
</evidence>
<name>A0A2S8GE12_9BACT</name>
<feature type="compositionally biased region" description="Polar residues" evidence="1">
    <location>
        <begin position="31"/>
        <end position="57"/>
    </location>
</feature>
<organism evidence="4 5">
    <name type="scientific">Blastopirellula marina</name>
    <dbReference type="NCBI Taxonomy" id="124"/>
    <lineage>
        <taxon>Bacteria</taxon>
        <taxon>Pseudomonadati</taxon>
        <taxon>Planctomycetota</taxon>
        <taxon>Planctomycetia</taxon>
        <taxon>Pirellulales</taxon>
        <taxon>Pirellulaceae</taxon>
        <taxon>Blastopirellula</taxon>
    </lineage>
</organism>
<keyword evidence="2" id="KW-0732">Signal</keyword>
<dbReference type="Pfam" id="PF04972">
    <property type="entry name" value="BON"/>
    <property type="match status" value="1"/>
</dbReference>
<comment type="caution">
    <text evidence="4">The sequence shown here is derived from an EMBL/GenBank/DDBJ whole genome shotgun (WGS) entry which is preliminary data.</text>
</comment>
<evidence type="ECO:0000313" key="5">
    <source>
        <dbReference type="Proteomes" id="UP000237819"/>
    </source>
</evidence>
<feature type="compositionally biased region" description="Gly residues" evidence="1">
    <location>
        <begin position="118"/>
        <end position="127"/>
    </location>
</feature>
<accession>A0A2S8GE12</accession>
<feature type="signal peptide" evidence="2">
    <location>
        <begin position="1"/>
        <end position="26"/>
    </location>
</feature>
<dbReference type="AlphaFoldDB" id="A0A2S8GE12"/>